<dbReference type="PANTHER" id="PTHR13349">
    <property type="entry name" value="TRANSLATION MACHINERY-ASSOCIATED PROTEIN 16"/>
    <property type="match status" value="1"/>
</dbReference>
<keyword evidence="4" id="KW-1185">Reference proteome</keyword>
<comment type="similarity">
    <text evidence="1">Belongs to the TMA16 family.</text>
</comment>
<reference evidence="3" key="1">
    <citation type="submission" date="2020-01" db="EMBL/GenBank/DDBJ databases">
        <title>Genome Sequencing of Three Apophysomyces-Like Fungal Strains Confirms a Novel Fungal Genus in the Mucoromycota with divergent Burkholderia-like Endosymbiotic Bacteria.</title>
        <authorList>
            <person name="Stajich J.E."/>
            <person name="Macias A.M."/>
            <person name="Carter-House D."/>
            <person name="Lovett B."/>
            <person name="Kasson L.R."/>
            <person name="Berry K."/>
            <person name="Grigoriev I."/>
            <person name="Chang Y."/>
            <person name="Spatafora J."/>
            <person name="Kasson M.T."/>
        </authorList>
    </citation>
    <scope>NUCLEOTIDE SEQUENCE</scope>
    <source>
        <strain evidence="3">NRRL A-21654</strain>
    </source>
</reference>
<dbReference type="PANTHER" id="PTHR13349:SF2">
    <property type="entry name" value="TRANSLATION MACHINERY-ASSOCIATED PROTEIN 16"/>
    <property type="match status" value="1"/>
</dbReference>
<sequence length="185" mass="21729">MPGSKRLTLKTIKNRENVHPYSRKARQISRVYMRKEKLEKKSNERSNNPKAERWLWFRFAFDESLSFATKADIHDLIDMYLKRNDEELQKLREERESSSFKRPKSSRENLLEALIQSERAEYVSGFELPDLTNGKNVKLLREWDGDQNGMSRIKTIRVTEASTDIEKKKTKSKSKSGVAAMDVEQ</sequence>
<dbReference type="GO" id="GO:0005634">
    <property type="term" value="C:nucleus"/>
    <property type="evidence" value="ECO:0007669"/>
    <property type="project" value="TreeGrafter"/>
</dbReference>
<gene>
    <name evidence="3" type="primary">TMA16</name>
    <name evidence="3" type="ORF">EC973_000264</name>
</gene>
<dbReference type="InterPro" id="IPR038356">
    <property type="entry name" value="Tma16_sf"/>
</dbReference>
<organism evidence="3 4">
    <name type="scientific">Apophysomyces ossiformis</name>
    <dbReference type="NCBI Taxonomy" id="679940"/>
    <lineage>
        <taxon>Eukaryota</taxon>
        <taxon>Fungi</taxon>
        <taxon>Fungi incertae sedis</taxon>
        <taxon>Mucoromycota</taxon>
        <taxon>Mucoromycotina</taxon>
        <taxon>Mucoromycetes</taxon>
        <taxon>Mucorales</taxon>
        <taxon>Mucorineae</taxon>
        <taxon>Mucoraceae</taxon>
        <taxon>Apophysomyces</taxon>
    </lineage>
</organism>
<accession>A0A8H7BX53</accession>
<protein>
    <submittedName>
        <fullName evidence="3">Translation machinery-associated protein 16</fullName>
    </submittedName>
</protein>
<name>A0A8H7BX53_9FUNG</name>
<proteinExistence type="inferred from homology"/>
<evidence type="ECO:0000256" key="2">
    <source>
        <dbReference type="SAM" id="MobiDB-lite"/>
    </source>
</evidence>
<dbReference type="Pfam" id="PF11176">
    <property type="entry name" value="Tma16"/>
    <property type="match status" value="1"/>
</dbReference>
<dbReference type="OrthoDB" id="270284at2759"/>
<evidence type="ECO:0000256" key="1">
    <source>
        <dbReference type="ARBA" id="ARBA00034127"/>
    </source>
</evidence>
<dbReference type="Gene3D" id="1.20.1440.170">
    <property type="entry name" value="Translation machinery-associated protein 16-like"/>
    <property type="match status" value="1"/>
</dbReference>
<dbReference type="InterPro" id="IPR021346">
    <property type="entry name" value="Tma16"/>
</dbReference>
<dbReference type="EMBL" id="JABAYA010000010">
    <property type="protein sequence ID" value="KAF7731456.1"/>
    <property type="molecule type" value="Genomic_DNA"/>
</dbReference>
<evidence type="ECO:0000313" key="3">
    <source>
        <dbReference type="EMBL" id="KAF7731456.1"/>
    </source>
</evidence>
<comment type="caution">
    <text evidence="3">The sequence shown here is derived from an EMBL/GenBank/DDBJ whole genome shotgun (WGS) entry which is preliminary data.</text>
</comment>
<evidence type="ECO:0000313" key="4">
    <source>
        <dbReference type="Proteomes" id="UP000605846"/>
    </source>
</evidence>
<feature type="region of interest" description="Disordered" evidence="2">
    <location>
        <begin position="163"/>
        <end position="185"/>
    </location>
</feature>
<dbReference type="AlphaFoldDB" id="A0A8H7BX53"/>
<dbReference type="Proteomes" id="UP000605846">
    <property type="component" value="Unassembled WGS sequence"/>
</dbReference>